<organism evidence="2 3">
    <name type="scientific">Nakamurella alba</name>
    <dbReference type="NCBI Taxonomy" id="2665158"/>
    <lineage>
        <taxon>Bacteria</taxon>
        <taxon>Bacillati</taxon>
        <taxon>Actinomycetota</taxon>
        <taxon>Actinomycetes</taxon>
        <taxon>Nakamurellales</taxon>
        <taxon>Nakamurellaceae</taxon>
        <taxon>Nakamurella</taxon>
    </lineage>
</organism>
<dbReference type="InterPro" id="IPR029045">
    <property type="entry name" value="ClpP/crotonase-like_dom_sf"/>
</dbReference>
<reference evidence="2 3" key="1">
    <citation type="submission" date="2019-11" db="EMBL/GenBank/DDBJ databases">
        <authorList>
            <person name="Jiang L.-Q."/>
        </authorList>
    </citation>
    <scope>NUCLEOTIDE SEQUENCE [LARGE SCALE GENOMIC DNA]</scope>
    <source>
        <strain evidence="2 3">YIM 132087</strain>
    </source>
</reference>
<dbReference type="PANTHER" id="PTHR43459">
    <property type="entry name" value="ENOYL-COA HYDRATASE"/>
    <property type="match status" value="1"/>
</dbReference>
<dbReference type="RefSeq" id="WP_154766491.1">
    <property type="nucleotide sequence ID" value="NZ_WLYK01000001.1"/>
</dbReference>
<dbReference type="EMBL" id="WLYK01000001">
    <property type="protein sequence ID" value="MTD12418.1"/>
    <property type="molecule type" value="Genomic_DNA"/>
</dbReference>
<accession>A0A7K1FE94</accession>
<dbReference type="AlphaFoldDB" id="A0A7K1FE94"/>
<comment type="caution">
    <text evidence="2">The sequence shown here is derived from an EMBL/GenBank/DDBJ whole genome shotgun (WGS) entry which is preliminary data.</text>
</comment>
<dbReference type="SUPFAM" id="SSF52096">
    <property type="entry name" value="ClpP/crotonase"/>
    <property type="match status" value="1"/>
</dbReference>
<dbReference type="Gene3D" id="3.90.226.10">
    <property type="entry name" value="2-enoyl-CoA Hydratase, Chain A, domain 1"/>
    <property type="match status" value="1"/>
</dbReference>
<dbReference type="InterPro" id="IPR018376">
    <property type="entry name" value="Enoyl-CoA_hyd/isom_CS"/>
</dbReference>
<dbReference type="PANTHER" id="PTHR43459:SF1">
    <property type="entry name" value="EG:BACN32G11.4 PROTEIN"/>
    <property type="match status" value="1"/>
</dbReference>
<protein>
    <recommendedName>
        <fullName evidence="4">Enoyl-CoA hydratase/isomerase family protein</fullName>
    </recommendedName>
</protein>
<evidence type="ECO:0008006" key="4">
    <source>
        <dbReference type="Google" id="ProtNLM"/>
    </source>
</evidence>
<evidence type="ECO:0000313" key="3">
    <source>
        <dbReference type="Proteomes" id="UP000460221"/>
    </source>
</evidence>
<keyword evidence="3" id="KW-1185">Reference proteome</keyword>
<gene>
    <name evidence="2" type="ORF">GIS00_00480</name>
</gene>
<comment type="similarity">
    <text evidence="1">Belongs to the enoyl-CoA hydratase/isomerase family.</text>
</comment>
<dbReference type="PROSITE" id="PS00166">
    <property type="entry name" value="ENOYL_COA_HYDRATASE"/>
    <property type="match status" value="1"/>
</dbReference>
<dbReference type="Proteomes" id="UP000460221">
    <property type="component" value="Unassembled WGS sequence"/>
</dbReference>
<evidence type="ECO:0000256" key="1">
    <source>
        <dbReference type="RuleBase" id="RU003707"/>
    </source>
</evidence>
<proteinExistence type="inferred from homology"/>
<dbReference type="CDD" id="cd06558">
    <property type="entry name" value="crotonase-like"/>
    <property type="match status" value="1"/>
</dbReference>
<evidence type="ECO:0000313" key="2">
    <source>
        <dbReference type="EMBL" id="MTD12418.1"/>
    </source>
</evidence>
<dbReference type="GO" id="GO:0003824">
    <property type="term" value="F:catalytic activity"/>
    <property type="evidence" value="ECO:0007669"/>
    <property type="project" value="InterPro"/>
</dbReference>
<sequence length="238" mass="25020">MIRTSVQDWVAVIEVNDFAPLGAGDAGFAGALRDAVVDLSDDDEVKVVVLRSTGDFATDRSTRLPAAEAVFTTWQQEFAGASAVHQALTFSKKVTVTEVSGNCSGAGTMLVLATDITVAAEDARFASPFRGHPEANFVLAALTVRLDRAKAWMLRDSVLDAETARSYGLVNEVIPRSELSDGVASAAARIARMPLDGVVMSKMLQQPVLDASGVGREFDLAGFYAHAAATACPGGNDV</sequence>
<dbReference type="Pfam" id="PF00378">
    <property type="entry name" value="ECH_1"/>
    <property type="match status" value="1"/>
</dbReference>
<dbReference type="InterPro" id="IPR001753">
    <property type="entry name" value="Enoyl-CoA_hydra/iso"/>
</dbReference>
<name>A0A7K1FE94_9ACTN</name>